<dbReference type="Proteomes" id="UP000275356">
    <property type="component" value="Unassembled WGS sequence"/>
</dbReference>
<accession>A0A3N2D8V1</accession>
<feature type="transmembrane region" description="Helical" evidence="7">
    <location>
        <begin position="68"/>
        <end position="86"/>
    </location>
</feature>
<dbReference type="InterPro" id="IPR000253">
    <property type="entry name" value="FHA_dom"/>
</dbReference>
<dbReference type="SMART" id="SM00240">
    <property type="entry name" value="FHA"/>
    <property type="match status" value="1"/>
</dbReference>
<gene>
    <name evidence="9" type="ORF">EDD28_0632</name>
</gene>
<evidence type="ECO:0000256" key="1">
    <source>
        <dbReference type="ARBA" id="ARBA00004141"/>
    </source>
</evidence>
<dbReference type="Gene3D" id="2.60.200.20">
    <property type="match status" value="1"/>
</dbReference>
<evidence type="ECO:0000256" key="2">
    <source>
        <dbReference type="ARBA" id="ARBA00022553"/>
    </source>
</evidence>
<evidence type="ECO:0000313" key="9">
    <source>
        <dbReference type="EMBL" id="ROR96058.1"/>
    </source>
</evidence>
<keyword evidence="4 7" id="KW-1133">Transmembrane helix</keyword>
<dbReference type="RefSeq" id="WP_123738290.1">
    <property type="nucleotide sequence ID" value="NZ_RKHQ01000001.1"/>
</dbReference>
<dbReference type="Pfam" id="PF00498">
    <property type="entry name" value="FHA"/>
    <property type="match status" value="1"/>
</dbReference>
<feature type="compositionally biased region" description="Basic residues" evidence="6">
    <location>
        <begin position="157"/>
        <end position="166"/>
    </location>
</feature>
<feature type="domain" description="FHA" evidence="8">
    <location>
        <begin position="240"/>
        <end position="292"/>
    </location>
</feature>
<dbReference type="Pfam" id="PF06271">
    <property type="entry name" value="RDD"/>
    <property type="match status" value="1"/>
</dbReference>
<keyword evidence="10" id="KW-1185">Reference proteome</keyword>
<dbReference type="CDD" id="cd00060">
    <property type="entry name" value="FHA"/>
    <property type="match status" value="1"/>
</dbReference>
<evidence type="ECO:0000256" key="5">
    <source>
        <dbReference type="ARBA" id="ARBA00023136"/>
    </source>
</evidence>
<proteinExistence type="predicted"/>
<dbReference type="InterPro" id="IPR008984">
    <property type="entry name" value="SMAD_FHA_dom_sf"/>
</dbReference>
<organism evidence="9 10">
    <name type="scientific">Salana multivorans</name>
    <dbReference type="NCBI Taxonomy" id="120377"/>
    <lineage>
        <taxon>Bacteria</taxon>
        <taxon>Bacillati</taxon>
        <taxon>Actinomycetota</taxon>
        <taxon>Actinomycetes</taxon>
        <taxon>Micrococcales</taxon>
        <taxon>Beutenbergiaceae</taxon>
        <taxon>Salana</taxon>
    </lineage>
</organism>
<evidence type="ECO:0000256" key="4">
    <source>
        <dbReference type="ARBA" id="ARBA00022989"/>
    </source>
</evidence>
<dbReference type="GO" id="GO:0016020">
    <property type="term" value="C:membrane"/>
    <property type="evidence" value="ECO:0007669"/>
    <property type="project" value="UniProtKB-SubCell"/>
</dbReference>
<comment type="caution">
    <text evidence="9">The sequence shown here is derived from an EMBL/GenBank/DDBJ whole genome shotgun (WGS) entry which is preliminary data.</text>
</comment>
<feature type="transmembrane region" description="Helical" evidence="7">
    <location>
        <begin position="119"/>
        <end position="138"/>
    </location>
</feature>
<dbReference type="PROSITE" id="PS50006">
    <property type="entry name" value="FHA_DOMAIN"/>
    <property type="match status" value="1"/>
</dbReference>
<keyword evidence="5 7" id="KW-0472">Membrane</keyword>
<dbReference type="InterPro" id="IPR010432">
    <property type="entry name" value="RDD"/>
</dbReference>
<sequence length="327" mass="33286">MDAPAGVRVRSGRRAAGARPTAHRLLLEDGDGATFAASAGRRLGGYAVDGVAVLAPSLAALLLLRSPALALTVGVELVLVLALWEARTGRTLGKLLLGLRAARVDAPVAPGLGRSLARAVLVVGAQLTAVTVPLLWFLGVDRRGQAGHDRIAGTRVATRRPPRPPRPRGDAAAPGAAAAGAGTVGAAAVGAGASVATGHPGGVRLGSGDSPEATTAQIPVVASVTLVLPDGQRLTLVRDAVVGRAPEPLQRGQEALVLADATNSVSRSHALLRLRGGQLWVEDLGSANGTTLVRPDGHVHWVERGESSRVEPGMRIGLGQMIVTVEL</sequence>
<evidence type="ECO:0000256" key="7">
    <source>
        <dbReference type="SAM" id="Phobius"/>
    </source>
</evidence>
<keyword evidence="2" id="KW-0597">Phosphoprotein</keyword>
<feature type="region of interest" description="Disordered" evidence="6">
    <location>
        <begin position="149"/>
        <end position="177"/>
    </location>
</feature>
<dbReference type="SUPFAM" id="SSF49879">
    <property type="entry name" value="SMAD/FHA domain"/>
    <property type="match status" value="1"/>
</dbReference>
<comment type="subcellular location">
    <subcellularLocation>
        <location evidence="1">Membrane</location>
        <topology evidence="1">Multi-pass membrane protein</topology>
    </subcellularLocation>
</comment>
<evidence type="ECO:0000256" key="3">
    <source>
        <dbReference type="ARBA" id="ARBA00022692"/>
    </source>
</evidence>
<dbReference type="AlphaFoldDB" id="A0A3N2D8V1"/>
<dbReference type="EMBL" id="RKHQ01000001">
    <property type="protein sequence ID" value="ROR96058.1"/>
    <property type="molecule type" value="Genomic_DNA"/>
</dbReference>
<evidence type="ECO:0000259" key="8">
    <source>
        <dbReference type="PROSITE" id="PS50006"/>
    </source>
</evidence>
<reference evidence="9 10" key="1">
    <citation type="submission" date="2018-11" db="EMBL/GenBank/DDBJ databases">
        <title>Sequencing the genomes of 1000 actinobacteria strains.</title>
        <authorList>
            <person name="Klenk H.-P."/>
        </authorList>
    </citation>
    <scope>NUCLEOTIDE SEQUENCE [LARGE SCALE GENOMIC DNA]</scope>
    <source>
        <strain evidence="9 10">DSM 13521</strain>
    </source>
</reference>
<name>A0A3N2D8V1_9MICO</name>
<evidence type="ECO:0000313" key="10">
    <source>
        <dbReference type="Proteomes" id="UP000275356"/>
    </source>
</evidence>
<dbReference type="OrthoDB" id="3254248at2"/>
<evidence type="ECO:0000256" key="6">
    <source>
        <dbReference type="SAM" id="MobiDB-lite"/>
    </source>
</evidence>
<keyword evidence="3 7" id="KW-0812">Transmembrane</keyword>
<protein>
    <submittedName>
        <fullName evidence="9">FHA domain-containing protein</fullName>
    </submittedName>
</protein>